<keyword evidence="3" id="KW-1185">Reference proteome</keyword>
<gene>
    <name evidence="2" type="ORF">CCHR01_16440</name>
</gene>
<name>A0AAD9A6E0_9PEZI</name>
<protein>
    <submittedName>
        <fullName evidence="2">Uncharacterized protein</fullName>
    </submittedName>
</protein>
<dbReference type="EMBL" id="JAQOWY010000519">
    <property type="protein sequence ID" value="KAK1840937.1"/>
    <property type="molecule type" value="Genomic_DNA"/>
</dbReference>
<proteinExistence type="predicted"/>
<feature type="compositionally biased region" description="Low complexity" evidence="1">
    <location>
        <begin position="215"/>
        <end position="247"/>
    </location>
</feature>
<evidence type="ECO:0000256" key="1">
    <source>
        <dbReference type="SAM" id="MobiDB-lite"/>
    </source>
</evidence>
<accession>A0AAD9A6E0</accession>
<feature type="compositionally biased region" description="Polar residues" evidence="1">
    <location>
        <begin position="184"/>
        <end position="193"/>
    </location>
</feature>
<feature type="compositionally biased region" description="Low complexity" evidence="1">
    <location>
        <begin position="267"/>
        <end position="286"/>
    </location>
</feature>
<feature type="region of interest" description="Disordered" evidence="1">
    <location>
        <begin position="131"/>
        <end position="374"/>
    </location>
</feature>
<feature type="compositionally biased region" description="Polar residues" evidence="1">
    <location>
        <begin position="328"/>
        <end position="341"/>
    </location>
</feature>
<sequence length="374" mass="39386">MPTAPPYLHSYPAEKRREVWLQWAVYNISPVFERFPGERAYVVFQLENLEWTKGTHLPPANSDSDAWCRLKQTWGPSEPPPKGTIPSVADCEVVRLLNKGYVHEYIELNLRKHGWDPYKCCDPSLKVEQKRLNAPSPAKPSSSAAVTPASTGARSSAAASSSKTTPSSTTAPASKTAPPSKTTGTGVPTSGATTGELRDRLIRAMSSPSRGAWAPGRGTSSSVRGTSSPVQSIDSPGRASPSPIRGGSPSGRGGRGPDTSGRGGFVSGRVGLSPRPSRPTETTPSTPVLPKRTLSAPFTPRTRPIVKEEGTARTTPSPAVPVNRNAGVGSTRSQKPAQTAQKAHAWTPTFGSMPASSQATQSNSTKSTTTPATG</sequence>
<dbReference type="Proteomes" id="UP001243330">
    <property type="component" value="Unassembled WGS sequence"/>
</dbReference>
<evidence type="ECO:0000313" key="2">
    <source>
        <dbReference type="EMBL" id="KAK1840937.1"/>
    </source>
</evidence>
<feature type="compositionally biased region" description="Polar residues" evidence="1">
    <location>
        <begin position="354"/>
        <end position="374"/>
    </location>
</feature>
<feature type="compositionally biased region" description="Gly residues" evidence="1">
    <location>
        <begin position="248"/>
        <end position="266"/>
    </location>
</feature>
<organism evidence="2 3">
    <name type="scientific">Colletotrichum chrysophilum</name>
    <dbReference type="NCBI Taxonomy" id="1836956"/>
    <lineage>
        <taxon>Eukaryota</taxon>
        <taxon>Fungi</taxon>
        <taxon>Dikarya</taxon>
        <taxon>Ascomycota</taxon>
        <taxon>Pezizomycotina</taxon>
        <taxon>Sordariomycetes</taxon>
        <taxon>Hypocreomycetidae</taxon>
        <taxon>Glomerellales</taxon>
        <taxon>Glomerellaceae</taxon>
        <taxon>Colletotrichum</taxon>
        <taxon>Colletotrichum gloeosporioides species complex</taxon>
    </lineage>
</organism>
<dbReference type="AlphaFoldDB" id="A0AAD9A6E0"/>
<feature type="compositionally biased region" description="Low complexity" evidence="1">
    <location>
        <begin position="134"/>
        <end position="183"/>
    </location>
</feature>
<reference evidence="2" key="1">
    <citation type="submission" date="2023-01" db="EMBL/GenBank/DDBJ databases">
        <title>Colletotrichum chrysophilum M932 genome sequence.</title>
        <authorList>
            <person name="Baroncelli R."/>
        </authorList>
    </citation>
    <scope>NUCLEOTIDE SEQUENCE</scope>
    <source>
        <strain evidence="2">M932</strain>
    </source>
</reference>
<comment type="caution">
    <text evidence="2">The sequence shown here is derived from an EMBL/GenBank/DDBJ whole genome shotgun (WGS) entry which is preliminary data.</text>
</comment>
<evidence type="ECO:0000313" key="3">
    <source>
        <dbReference type="Proteomes" id="UP001243330"/>
    </source>
</evidence>